<comment type="caution">
    <text evidence="1">The sequence shown here is derived from an EMBL/GenBank/DDBJ whole genome shotgun (WGS) entry which is preliminary data.</text>
</comment>
<evidence type="ECO:0000313" key="1">
    <source>
        <dbReference type="EMBL" id="OAB87105.1"/>
    </source>
</evidence>
<dbReference type="Proteomes" id="UP000076976">
    <property type="component" value="Unassembled WGS sequence"/>
</dbReference>
<name>A0A176QBN7_9MICO</name>
<protein>
    <submittedName>
        <fullName evidence="1">Uncharacterized protein</fullName>
    </submittedName>
</protein>
<dbReference type="EMBL" id="LQZG01000003">
    <property type="protein sequence ID" value="OAB87105.1"/>
    <property type="molecule type" value="Genomic_DNA"/>
</dbReference>
<proteinExistence type="predicted"/>
<gene>
    <name evidence="1" type="ORF">AWH69_12105</name>
</gene>
<dbReference type="STRING" id="262209.AWH69_12105"/>
<dbReference type="AlphaFoldDB" id="A0A176QBN7"/>
<keyword evidence="2" id="KW-1185">Reference proteome</keyword>
<reference evidence="1 2" key="1">
    <citation type="submission" date="2016-01" db="EMBL/GenBank/DDBJ databases">
        <title>Janibacter melonis strain CD11_4 genome sequencing and assembly.</title>
        <authorList>
            <person name="Nair G.R."/>
            <person name="Kaur G."/>
            <person name="Chander A.M."/>
            <person name="Mayilraj S."/>
        </authorList>
    </citation>
    <scope>NUCLEOTIDE SEQUENCE [LARGE SCALE GENOMIC DNA]</scope>
    <source>
        <strain evidence="1 2">CD11-4</strain>
    </source>
</reference>
<accession>A0A176QBN7</accession>
<sequence>MFELPGSVRVALWATVVIGSGGDLAGVAPRALPDVDHVAGLLDRLTLWRDLGEGAVLVALPSAGHVASLPRTDDEARDAAVEAGEALYVAGIGGVLVPEHSTYGSSGRRVDWHAFDAEPVPVHRVEALSHRQLERDLLELVTTARDDLERVGGQPFADSLAREIADNRLGGAWGLPDALDDRAYRVITLAGTVGAAARIGTEHSGAIDARTAADRDATLLALARGADRLLADATNAACAQLAGWVPAR</sequence>
<organism evidence="1 2">
    <name type="scientific">Janibacter melonis</name>
    <dbReference type="NCBI Taxonomy" id="262209"/>
    <lineage>
        <taxon>Bacteria</taxon>
        <taxon>Bacillati</taxon>
        <taxon>Actinomycetota</taxon>
        <taxon>Actinomycetes</taxon>
        <taxon>Micrococcales</taxon>
        <taxon>Intrasporangiaceae</taxon>
        <taxon>Janibacter</taxon>
    </lineage>
</organism>
<dbReference type="RefSeq" id="WP_068275902.1">
    <property type="nucleotide sequence ID" value="NZ_LQZG01000003.1"/>
</dbReference>
<evidence type="ECO:0000313" key="2">
    <source>
        <dbReference type="Proteomes" id="UP000076976"/>
    </source>
</evidence>